<dbReference type="AlphaFoldDB" id="A0A9D2S491"/>
<gene>
    <name evidence="2" type="ORF">H9945_09540</name>
</gene>
<reference evidence="2" key="1">
    <citation type="journal article" date="2021" name="PeerJ">
        <title>Extensive microbial diversity within the chicken gut microbiome revealed by metagenomics and culture.</title>
        <authorList>
            <person name="Gilroy R."/>
            <person name="Ravi A."/>
            <person name="Getino M."/>
            <person name="Pursley I."/>
            <person name="Horton D.L."/>
            <person name="Alikhan N.F."/>
            <person name="Baker D."/>
            <person name="Gharbi K."/>
            <person name="Hall N."/>
            <person name="Watson M."/>
            <person name="Adriaenssens E.M."/>
            <person name="Foster-Nyarko E."/>
            <person name="Jarju S."/>
            <person name="Secka A."/>
            <person name="Antonio M."/>
            <person name="Oren A."/>
            <person name="Chaudhuri R.R."/>
            <person name="La Ragione R."/>
            <person name="Hildebrand F."/>
            <person name="Pallen M.J."/>
        </authorList>
    </citation>
    <scope>NUCLEOTIDE SEQUENCE</scope>
    <source>
        <strain evidence="2">ChiBcec8-13705</strain>
    </source>
</reference>
<feature type="transmembrane region" description="Helical" evidence="1">
    <location>
        <begin position="6"/>
        <end position="24"/>
    </location>
</feature>
<sequence>MPNAVYLAVLLVVLVLAPVVPLWLRKRDFDRQVRGLRPERKAGEKDGLRRESRDTAEAEALAGQARLKSMQNINGGMRL</sequence>
<keyword evidence="1" id="KW-0812">Transmembrane</keyword>
<keyword evidence="1" id="KW-0472">Membrane</keyword>
<comment type="caution">
    <text evidence="2">The sequence shown here is derived from an EMBL/GenBank/DDBJ whole genome shotgun (WGS) entry which is preliminary data.</text>
</comment>
<dbReference type="Proteomes" id="UP000886803">
    <property type="component" value="Unassembled WGS sequence"/>
</dbReference>
<organism evidence="2 3">
    <name type="scientific">Candidatus Gemmiger avicola</name>
    <dbReference type="NCBI Taxonomy" id="2838605"/>
    <lineage>
        <taxon>Bacteria</taxon>
        <taxon>Bacillati</taxon>
        <taxon>Bacillota</taxon>
        <taxon>Clostridia</taxon>
        <taxon>Eubacteriales</taxon>
        <taxon>Gemmiger</taxon>
    </lineage>
</organism>
<dbReference type="EMBL" id="DWYG01000162">
    <property type="protein sequence ID" value="HJB42726.1"/>
    <property type="molecule type" value="Genomic_DNA"/>
</dbReference>
<evidence type="ECO:0000313" key="3">
    <source>
        <dbReference type="Proteomes" id="UP000886803"/>
    </source>
</evidence>
<reference evidence="2" key="2">
    <citation type="submission" date="2021-04" db="EMBL/GenBank/DDBJ databases">
        <authorList>
            <person name="Gilroy R."/>
        </authorList>
    </citation>
    <scope>NUCLEOTIDE SEQUENCE</scope>
    <source>
        <strain evidence="2">ChiBcec8-13705</strain>
    </source>
</reference>
<accession>A0A9D2S491</accession>
<proteinExistence type="predicted"/>
<evidence type="ECO:0000256" key="1">
    <source>
        <dbReference type="SAM" id="Phobius"/>
    </source>
</evidence>
<name>A0A9D2S491_9FIRM</name>
<protein>
    <submittedName>
        <fullName evidence="2">Uncharacterized protein</fullName>
    </submittedName>
</protein>
<keyword evidence="1" id="KW-1133">Transmembrane helix</keyword>
<evidence type="ECO:0000313" key="2">
    <source>
        <dbReference type="EMBL" id="HJB42726.1"/>
    </source>
</evidence>